<dbReference type="PANTHER" id="PTHR34597:SF3">
    <property type="entry name" value="OUTER MEMBRANE TRANSPORTER CDIB"/>
    <property type="match status" value="1"/>
</dbReference>
<dbReference type="PANTHER" id="PTHR34597">
    <property type="entry name" value="SLR1661 PROTEIN"/>
    <property type="match status" value="1"/>
</dbReference>
<evidence type="ECO:0000259" key="8">
    <source>
        <dbReference type="Pfam" id="PF17287"/>
    </source>
</evidence>
<evidence type="ECO:0000259" key="7">
    <source>
        <dbReference type="Pfam" id="PF08479"/>
    </source>
</evidence>
<protein>
    <submittedName>
        <fullName evidence="9">FhaC</fullName>
    </submittedName>
</protein>
<keyword evidence="5" id="KW-0732">Signal</keyword>
<dbReference type="RefSeq" id="WP_236094764.1">
    <property type="nucleotide sequence ID" value="NZ_CP018894.1"/>
</dbReference>
<dbReference type="Pfam" id="PF03865">
    <property type="entry name" value="ShlB"/>
    <property type="match status" value="1"/>
</dbReference>
<dbReference type="InterPro" id="IPR051544">
    <property type="entry name" value="TPS_OM_transporter"/>
</dbReference>
<feature type="domain" description="ShlB POTRA" evidence="8">
    <location>
        <begin position="174"/>
        <end position="231"/>
    </location>
</feature>
<evidence type="ECO:0000256" key="3">
    <source>
        <dbReference type="ARBA" id="ARBA00023237"/>
    </source>
</evidence>
<keyword evidence="2" id="KW-0812">Transmembrane</keyword>
<dbReference type="InterPro" id="IPR013686">
    <property type="entry name" value="Polypept-transport_assoc_ShlB"/>
</dbReference>
<dbReference type="InterPro" id="IPR035251">
    <property type="entry name" value="ShlB_POTRA"/>
</dbReference>
<keyword evidence="1" id="KW-1134">Transmembrane beta strand</keyword>
<dbReference type="Gene3D" id="2.40.160.50">
    <property type="entry name" value="membrane protein fhac: a member of the omp85/tpsb transporter family"/>
    <property type="match status" value="1"/>
</dbReference>
<organism evidence="9">
    <name type="scientific">Bordetella holmesii</name>
    <dbReference type="NCBI Taxonomy" id="35814"/>
    <lineage>
        <taxon>Bacteria</taxon>
        <taxon>Pseudomonadati</taxon>
        <taxon>Pseudomonadota</taxon>
        <taxon>Betaproteobacteria</taxon>
        <taxon>Burkholderiales</taxon>
        <taxon>Alcaligenaceae</taxon>
        <taxon>Bordetella</taxon>
    </lineage>
</organism>
<evidence type="ECO:0000256" key="1">
    <source>
        <dbReference type="ARBA" id="ARBA00022452"/>
    </source>
</evidence>
<dbReference type="Pfam" id="PF08479">
    <property type="entry name" value="POTRA_2"/>
    <property type="match status" value="1"/>
</dbReference>
<dbReference type="GO" id="GO:0098046">
    <property type="term" value="C:type V protein secretion system complex"/>
    <property type="evidence" value="ECO:0007669"/>
    <property type="project" value="TreeGrafter"/>
</dbReference>
<evidence type="ECO:0000256" key="5">
    <source>
        <dbReference type="SAM" id="SignalP"/>
    </source>
</evidence>
<dbReference type="GO" id="GO:0008320">
    <property type="term" value="F:protein transmembrane transporter activity"/>
    <property type="evidence" value="ECO:0007669"/>
    <property type="project" value="TreeGrafter"/>
</dbReference>
<feature type="compositionally biased region" description="Low complexity" evidence="4">
    <location>
        <begin position="60"/>
        <end position="72"/>
    </location>
</feature>
<reference evidence="9" key="1">
    <citation type="journal article" date="2013" name="Adv Infect Dis">
        <title>Bordetella holmesii: Comparison of Two Isolates from Blood and a Respiratory Sample.</title>
        <authorList>
            <person name="Bouchez V."/>
            <person name="Guiso N."/>
        </authorList>
    </citation>
    <scope>NUCLEOTIDE SEQUENCE</scope>
    <source>
        <strain evidence="9">FR4020</strain>
    </source>
</reference>
<dbReference type="GO" id="GO:0046819">
    <property type="term" value="P:protein secretion by the type V secretion system"/>
    <property type="evidence" value="ECO:0007669"/>
    <property type="project" value="TreeGrafter"/>
</dbReference>
<sequence>MIEIPFKGRHPRLAVAASLACLSAAGPALAQSSHPLFAPNGQQPLTPGQRDLDFEHNRLQRAQQQRQIDRALSQPPGSTIEAPETTPAPDLTRPGHTVAVSGVDLDFGTQPVLFDAQTLAREFLHRPLDNQGLFNLVRLLTARLYELGYVTSNIALLEPALKNGRLQLKVNWGRIKGWRINGKPLQTLRDRAMVGWAIPNWWRSPLNIRDLDQAIENMNNGLKQVTVTIAPAEEYGYSYLDLRVERAAWARFSIGADNSGLGTPQQGRDKYSLSVGTGDLLGISDSLNLFASRRYFSDAGSDGEQSYDLSYRIPLGYTRIDLQAGYSSYKNLLRAHRLAYQSAGNSRNVSLRITRTVYRDATSQFSLYGALKSRQNKNYLAQTRLDVSSKHYSDGTLGLQWSVQRGRQAMFADLSWNRGLGLNNGQYSAFDAVNARGYASRVNAIVSWQGSFAPGGQALRVQSQLGFQYSRQILLNSYQLTLGDEYTVHGFSRMTSQSGDKGVYWSNTVSLPVRWPRLAGVSLTPFAGLDVGRLQNNQDTAAVSMAGWALGVRLSSPYWNLSATYARAMWSPLPKKPLWYLSTSFVF</sequence>
<evidence type="ECO:0000259" key="6">
    <source>
        <dbReference type="Pfam" id="PF03865"/>
    </source>
</evidence>
<keyword evidence="3" id="KW-0998">Cell outer membrane</keyword>
<feature type="chain" id="PRO_5004586680" evidence="5">
    <location>
        <begin position="31"/>
        <end position="587"/>
    </location>
</feature>
<feature type="domain" description="Polypeptide-transport-associated ShlB-type" evidence="7">
    <location>
        <begin position="99"/>
        <end position="173"/>
    </location>
</feature>
<keyword evidence="1" id="KW-0472">Membrane</keyword>
<evidence type="ECO:0000256" key="2">
    <source>
        <dbReference type="ARBA" id="ARBA00022692"/>
    </source>
</evidence>
<dbReference type="InterPro" id="IPR027282">
    <property type="entry name" value="TPS"/>
</dbReference>
<dbReference type="PIRSF" id="PIRSF029745">
    <property type="entry name" value="FhaC"/>
    <property type="match status" value="1"/>
</dbReference>
<accession>T2B444</accession>
<proteinExistence type="predicted"/>
<evidence type="ECO:0000256" key="4">
    <source>
        <dbReference type="SAM" id="MobiDB-lite"/>
    </source>
</evidence>
<dbReference type="AlphaFoldDB" id="T2B444"/>
<dbReference type="Gene3D" id="3.10.20.310">
    <property type="entry name" value="membrane protein fhac"/>
    <property type="match status" value="2"/>
</dbReference>
<dbReference type="InterPro" id="IPR005565">
    <property type="entry name" value="Hemolysn_activator_HlyB_C"/>
</dbReference>
<feature type="signal peptide" evidence="5">
    <location>
        <begin position="1"/>
        <end position="30"/>
    </location>
</feature>
<feature type="region of interest" description="Disordered" evidence="4">
    <location>
        <begin position="60"/>
        <end position="95"/>
    </location>
</feature>
<name>T2B444_9BORD</name>
<dbReference type="EMBL" id="KC203605">
    <property type="protein sequence ID" value="AGV05232.1"/>
    <property type="molecule type" value="Genomic_DNA"/>
</dbReference>
<dbReference type="Pfam" id="PF17287">
    <property type="entry name" value="POTRA_3"/>
    <property type="match status" value="1"/>
</dbReference>
<evidence type="ECO:0000313" key="9">
    <source>
        <dbReference type="EMBL" id="AGV05232.1"/>
    </source>
</evidence>
<feature type="domain" description="Haemolysin activator HlyB C-terminal" evidence="6">
    <location>
        <begin position="236"/>
        <end position="554"/>
    </location>
</feature>